<organism evidence="8 9">
    <name type="scientific">Phlebiopsis gigantea (strain 11061_1 CR5-6)</name>
    <name type="common">White-rot fungus</name>
    <name type="synonym">Peniophora gigantea</name>
    <dbReference type="NCBI Taxonomy" id="745531"/>
    <lineage>
        <taxon>Eukaryota</taxon>
        <taxon>Fungi</taxon>
        <taxon>Dikarya</taxon>
        <taxon>Basidiomycota</taxon>
        <taxon>Agaricomycotina</taxon>
        <taxon>Agaricomycetes</taxon>
        <taxon>Polyporales</taxon>
        <taxon>Phanerochaetaceae</taxon>
        <taxon>Phlebiopsis</taxon>
    </lineage>
</organism>
<protein>
    <recommendedName>
        <fullName evidence="7">Zn(2)-C6 fungal-type domain-containing protein</fullName>
    </recommendedName>
</protein>
<feature type="region of interest" description="Disordered" evidence="6">
    <location>
        <begin position="96"/>
        <end position="182"/>
    </location>
</feature>
<dbReference type="PROSITE" id="PS50048">
    <property type="entry name" value="ZN2_CY6_FUNGAL_2"/>
    <property type="match status" value="1"/>
</dbReference>
<evidence type="ECO:0000256" key="3">
    <source>
        <dbReference type="ARBA" id="ARBA00023015"/>
    </source>
</evidence>
<dbReference type="Pfam" id="PF00172">
    <property type="entry name" value="Zn_clus"/>
    <property type="match status" value="1"/>
</dbReference>
<dbReference type="Pfam" id="PF04082">
    <property type="entry name" value="Fungal_trans"/>
    <property type="match status" value="1"/>
</dbReference>
<evidence type="ECO:0000256" key="1">
    <source>
        <dbReference type="ARBA" id="ARBA00004123"/>
    </source>
</evidence>
<feature type="compositionally biased region" description="Polar residues" evidence="6">
    <location>
        <begin position="675"/>
        <end position="690"/>
    </location>
</feature>
<sequence>MPKAPTTSASRSALRRNQACLSCRKRKLKCDAARPHCGTCVKQWQALISVPPPVGYAHPLEPQCSYDPVEGLPIAPEVDPSERIRSLEEQISQLRSQLNETRNYSPASSSPQQPFISTHHRIGSGISTGPSSSSGRSPTTASPNGHTQSAVDMVNGISIDSPGSQMRGSTSSPEMLHSAGTRGSDSMMDMLFAGWDPDLPEPDVLNHYIEVFFRCDPCGSRVLHKPSFMSTMHLHPKDPNFPHSAVLHAICASASRWASHDIITHSDGSRRDRFADFHVNKTRSYIDKTMASGQDIFPVMQACILLSWYFYQEGRWVEVWIFAAFQTRVAVPLRLNYPGTFSSAQGGSSPGAYLAPPKDFLDLESRRRTWWMTVMFDRIVSVGGWLHSVDERDIGTELPLRSVDFEHSTDTLDNEQNLATKDLFIQHPPAYTDSFLLYLKATMLFGRVTDYNTRTNLRAPPIKAHNPFNTPDFKELDQLVCVDFLQNLPANSKHLGLGEDGALDTDLYMVHIVPHAATITLHNPYLNFGDSQSVSTSRCINATRAILSAYYSLSETSLDITRLHPFVTICWYLAAVVQIQLCKYFIEINDTSRESTVWGEINVLRFAMLEYGSRSPIGTRQERLLQGLMTEIVRLTTQMHPLEMGVPLYPFSHSGVFPINKGGSAGTASGAPLPDSSSFEDQQSLTSPASLRSMVGSTPPMPMVMRRSRGDPAADVASWRTSSPNTSYMQNISRQSYTHYPSS</sequence>
<evidence type="ECO:0000313" key="9">
    <source>
        <dbReference type="Proteomes" id="UP000053257"/>
    </source>
</evidence>
<keyword evidence="5" id="KW-0539">Nucleus</keyword>
<dbReference type="SMART" id="SM00066">
    <property type="entry name" value="GAL4"/>
    <property type="match status" value="1"/>
</dbReference>
<proteinExistence type="predicted"/>
<dbReference type="EMBL" id="KN840446">
    <property type="protein sequence ID" value="KIP11424.1"/>
    <property type="molecule type" value="Genomic_DNA"/>
</dbReference>
<dbReference type="AlphaFoldDB" id="A0A0C3P0X9"/>
<evidence type="ECO:0000256" key="2">
    <source>
        <dbReference type="ARBA" id="ARBA00022723"/>
    </source>
</evidence>
<dbReference type="CDD" id="cd12148">
    <property type="entry name" value="fungal_TF_MHR"/>
    <property type="match status" value="1"/>
</dbReference>
<dbReference type="GO" id="GO:0006351">
    <property type="term" value="P:DNA-templated transcription"/>
    <property type="evidence" value="ECO:0007669"/>
    <property type="project" value="InterPro"/>
</dbReference>
<keyword evidence="9" id="KW-1185">Reference proteome</keyword>
<dbReference type="SUPFAM" id="SSF57701">
    <property type="entry name" value="Zn2/Cys6 DNA-binding domain"/>
    <property type="match status" value="1"/>
</dbReference>
<dbReference type="InterPro" id="IPR001138">
    <property type="entry name" value="Zn2Cys6_DnaBD"/>
</dbReference>
<dbReference type="GO" id="GO:0005634">
    <property type="term" value="C:nucleus"/>
    <property type="evidence" value="ECO:0007669"/>
    <property type="project" value="UniProtKB-SubCell"/>
</dbReference>
<dbReference type="GO" id="GO:0000981">
    <property type="term" value="F:DNA-binding transcription factor activity, RNA polymerase II-specific"/>
    <property type="evidence" value="ECO:0007669"/>
    <property type="project" value="InterPro"/>
</dbReference>
<dbReference type="PANTHER" id="PTHR47338">
    <property type="entry name" value="ZN(II)2CYS6 TRANSCRIPTION FACTOR (EUROFUNG)-RELATED"/>
    <property type="match status" value="1"/>
</dbReference>
<evidence type="ECO:0000259" key="7">
    <source>
        <dbReference type="PROSITE" id="PS50048"/>
    </source>
</evidence>
<dbReference type="STRING" id="745531.A0A0C3P0X9"/>
<dbReference type="OrthoDB" id="5600212at2759"/>
<gene>
    <name evidence="8" type="ORF">PHLGIDRAFT_83469</name>
</gene>
<dbReference type="GO" id="GO:0003677">
    <property type="term" value="F:DNA binding"/>
    <property type="evidence" value="ECO:0007669"/>
    <property type="project" value="InterPro"/>
</dbReference>
<dbReference type="GO" id="GO:0008270">
    <property type="term" value="F:zinc ion binding"/>
    <property type="evidence" value="ECO:0007669"/>
    <property type="project" value="InterPro"/>
</dbReference>
<reference evidence="8 9" key="1">
    <citation type="journal article" date="2014" name="PLoS Genet.">
        <title>Analysis of the Phlebiopsis gigantea genome, transcriptome and secretome provides insight into its pioneer colonization strategies of wood.</title>
        <authorList>
            <person name="Hori C."/>
            <person name="Ishida T."/>
            <person name="Igarashi K."/>
            <person name="Samejima M."/>
            <person name="Suzuki H."/>
            <person name="Master E."/>
            <person name="Ferreira P."/>
            <person name="Ruiz-Duenas F.J."/>
            <person name="Held B."/>
            <person name="Canessa P."/>
            <person name="Larrondo L.F."/>
            <person name="Schmoll M."/>
            <person name="Druzhinina I.S."/>
            <person name="Kubicek C.P."/>
            <person name="Gaskell J.A."/>
            <person name="Kersten P."/>
            <person name="St John F."/>
            <person name="Glasner J."/>
            <person name="Sabat G."/>
            <person name="Splinter BonDurant S."/>
            <person name="Syed K."/>
            <person name="Yadav J."/>
            <person name="Mgbeahuruike A.C."/>
            <person name="Kovalchuk A."/>
            <person name="Asiegbu F.O."/>
            <person name="Lackner G."/>
            <person name="Hoffmeister D."/>
            <person name="Rencoret J."/>
            <person name="Gutierrez A."/>
            <person name="Sun H."/>
            <person name="Lindquist E."/>
            <person name="Barry K."/>
            <person name="Riley R."/>
            <person name="Grigoriev I.V."/>
            <person name="Henrissat B."/>
            <person name="Kues U."/>
            <person name="Berka R.M."/>
            <person name="Martinez A.T."/>
            <person name="Covert S.F."/>
            <person name="Blanchette R.A."/>
            <person name="Cullen D."/>
        </authorList>
    </citation>
    <scope>NUCLEOTIDE SEQUENCE [LARGE SCALE GENOMIC DNA]</scope>
    <source>
        <strain evidence="8 9">11061_1 CR5-6</strain>
    </source>
</reference>
<keyword evidence="4" id="KW-0804">Transcription</keyword>
<feature type="compositionally biased region" description="Polar residues" evidence="6">
    <location>
        <begin position="140"/>
        <end position="150"/>
    </location>
</feature>
<feature type="region of interest" description="Disordered" evidence="6">
    <location>
        <begin position="666"/>
        <end position="743"/>
    </location>
</feature>
<dbReference type="InterPro" id="IPR007219">
    <property type="entry name" value="XnlR_reg_dom"/>
</dbReference>
<comment type="subcellular location">
    <subcellularLocation>
        <location evidence="1">Nucleus</location>
    </subcellularLocation>
</comment>
<feature type="domain" description="Zn(2)-C6 fungal-type" evidence="7">
    <location>
        <begin position="19"/>
        <end position="66"/>
    </location>
</feature>
<dbReference type="InterPro" id="IPR050815">
    <property type="entry name" value="TF_fung"/>
</dbReference>
<feature type="compositionally biased region" description="Low complexity" evidence="6">
    <location>
        <begin position="123"/>
        <end position="139"/>
    </location>
</feature>
<feature type="compositionally biased region" description="Polar residues" evidence="6">
    <location>
        <begin position="96"/>
        <end position="116"/>
    </location>
</feature>
<dbReference type="InterPro" id="IPR036864">
    <property type="entry name" value="Zn2-C6_fun-type_DNA-bd_sf"/>
</dbReference>
<dbReference type="CDD" id="cd00067">
    <property type="entry name" value="GAL4"/>
    <property type="match status" value="1"/>
</dbReference>
<name>A0A0C3P0X9_PHLG1</name>
<evidence type="ECO:0000256" key="4">
    <source>
        <dbReference type="ARBA" id="ARBA00023163"/>
    </source>
</evidence>
<feature type="compositionally biased region" description="Polar residues" evidence="6">
    <location>
        <begin position="719"/>
        <end position="743"/>
    </location>
</feature>
<dbReference type="HOGENOM" id="CLU_009416_1_0_1"/>
<evidence type="ECO:0000256" key="6">
    <source>
        <dbReference type="SAM" id="MobiDB-lite"/>
    </source>
</evidence>
<evidence type="ECO:0000313" key="8">
    <source>
        <dbReference type="EMBL" id="KIP11424.1"/>
    </source>
</evidence>
<accession>A0A0C3P0X9</accession>
<evidence type="ECO:0000256" key="5">
    <source>
        <dbReference type="ARBA" id="ARBA00023242"/>
    </source>
</evidence>
<dbReference type="PANTHER" id="PTHR47338:SF29">
    <property type="entry name" value="ZN(2)-C6 FUNGAL-TYPE DOMAIN-CONTAINING PROTEIN"/>
    <property type="match status" value="1"/>
</dbReference>
<keyword evidence="3" id="KW-0805">Transcription regulation</keyword>
<keyword evidence="2" id="KW-0479">Metal-binding</keyword>
<dbReference type="Proteomes" id="UP000053257">
    <property type="component" value="Unassembled WGS sequence"/>
</dbReference>
<feature type="compositionally biased region" description="Polar residues" evidence="6">
    <location>
        <begin position="161"/>
        <end position="173"/>
    </location>
</feature>
<dbReference type="Gene3D" id="4.10.240.10">
    <property type="entry name" value="Zn(2)-C6 fungal-type DNA-binding domain"/>
    <property type="match status" value="1"/>
</dbReference>